<keyword evidence="1" id="KW-0677">Repeat</keyword>
<protein>
    <submittedName>
        <fullName evidence="4">TPR repeat protein</fullName>
    </submittedName>
</protein>
<dbReference type="Gene3D" id="1.25.40.10">
    <property type="entry name" value="Tetratricopeptide repeat domain"/>
    <property type="match status" value="4"/>
</dbReference>
<dbReference type="SUPFAM" id="SSF48452">
    <property type="entry name" value="TPR-like"/>
    <property type="match status" value="3"/>
</dbReference>
<dbReference type="Pfam" id="PF13432">
    <property type="entry name" value="TPR_16"/>
    <property type="match status" value="2"/>
</dbReference>
<organism evidence="4">
    <name type="scientific">uncultured bacterium contig00011</name>
    <dbReference type="NCBI Taxonomy" id="1181503"/>
    <lineage>
        <taxon>Bacteria</taxon>
        <taxon>environmental samples</taxon>
    </lineage>
</organism>
<sequence length="463" mass="52813">MISRYIGSGFRPHGLLFFIFFLTFNSVLFSQEEDSLEFILNEAARYLADRDFSSALELFDRLSPEDAAGTEIQIMRAGILNSAGRTAEARRIANNILAAQSENTDAIMIIADAAAREGKDRERRASLDRVIKINPNHARALNDLGNINLGNRNLRTAAGYFDRVLAFEPDNGDAMIGRAAVYRYNKEPRRAEQLLNRAIDAHPQWAKPLHERARLYKSAGFLDDALEDLDAAIKLEPGDYWILTDRGLVLMDMDRKQDALEDFSRAIEIDPNAFLAYVYTAGIKDESGDLAGAERDYIRLGRLRPEYYFAFEGLGVIRMKNKQWAGARDAFLEAYRQAPKEYSYALLAAINWMRAGRQTDPKQFLAQVMRTAPRDSVEYAMLRLYHDLSGDSDVVARVQSEQNIYKRAQMIFYLASWYDIRGNIQLANRYYLLMQELDAAGLVEWRINEWILAERKLGVRAGQ</sequence>
<dbReference type="SMART" id="SM00028">
    <property type="entry name" value="TPR"/>
    <property type="match status" value="6"/>
</dbReference>
<feature type="repeat" description="TPR" evidence="3">
    <location>
        <begin position="138"/>
        <end position="171"/>
    </location>
</feature>
<evidence type="ECO:0000256" key="2">
    <source>
        <dbReference type="ARBA" id="ARBA00022803"/>
    </source>
</evidence>
<dbReference type="InterPro" id="IPR011990">
    <property type="entry name" value="TPR-like_helical_dom_sf"/>
</dbReference>
<dbReference type="PANTHER" id="PTHR44858:SF1">
    <property type="entry name" value="UDP-N-ACETYLGLUCOSAMINE--PEPTIDE N-ACETYLGLUCOSAMINYLTRANSFERASE SPINDLY-RELATED"/>
    <property type="match status" value="1"/>
</dbReference>
<evidence type="ECO:0000313" key="4">
    <source>
        <dbReference type="EMBL" id="AGS52856.1"/>
    </source>
</evidence>
<proteinExistence type="predicted"/>
<evidence type="ECO:0000256" key="1">
    <source>
        <dbReference type="ARBA" id="ARBA00022737"/>
    </source>
</evidence>
<accession>A0A806JZW7</accession>
<feature type="repeat" description="TPR" evidence="3">
    <location>
        <begin position="206"/>
        <end position="239"/>
    </location>
</feature>
<evidence type="ECO:0000256" key="3">
    <source>
        <dbReference type="PROSITE-ProRule" id="PRU00339"/>
    </source>
</evidence>
<dbReference type="PANTHER" id="PTHR44858">
    <property type="entry name" value="TETRATRICOPEPTIDE REPEAT PROTEIN 6"/>
    <property type="match status" value="1"/>
</dbReference>
<keyword evidence="2 3" id="KW-0802">TPR repeat</keyword>
<reference evidence="4" key="1">
    <citation type="submission" date="2012-03" db="EMBL/GenBank/DDBJ databases">
        <title>Functional metagenomics reveals considerable lignocellulase gene clusters in the gut microbiome of a wood-feeding higher termite.</title>
        <authorList>
            <person name="Liu N."/>
        </authorList>
    </citation>
    <scope>NUCLEOTIDE SEQUENCE</scope>
</reference>
<dbReference type="InterPro" id="IPR050498">
    <property type="entry name" value="Ycf3"/>
</dbReference>
<dbReference type="InterPro" id="IPR019734">
    <property type="entry name" value="TPR_rpt"/>
</dbReference>
<dbReference type="EMBL" id="JQ844214">
    <property type="protein sequence ID" value="AGS52856.1"/>
    <property type="molecule type" value="Genomic_DNA"/>
</dbReference>
<dbReference type="AlphaFoldDB" id="A0A806JZW7"/>
<feature type="repeat" description="TPR" evidence="3">
    <location>
        <begin position="240"/>
        <end position="273"/>
    </location>
</feature>
<dbReference type="Pfam" id="PF14559">
    <property type="entry name" value="TPR_19"/>
    <property type="match status" value="1"/>
</dbReference>
<dbReference type="PROSITE" id="PS50005">
    <property type="entry name" value="TPR"/>
    <property type="match status" value="3"/>
</dbReference>
<name>A0A806JZW7_9BACT</name>